<evidence type="ECO:0000313" key="3">
    <source>
        <dbReference type="Proteomes" id="UP000009022"/>
    </source>
</evidence>
<dbReference type="HOGENOM" id="CLU_853469_0_0_1"/>
<dbReference type="Proteomes" id="UP000009022">
    <property type="component" value="Unassembled WGS sequence"/>
</dbReference>
<gene>
    <name evidence="2" type="ORF">TRIADDRAFT_61955</name>
</gene>
<keyword evidence="1" id="KW-0175">Coiled coil</keyword>
<dbReference type="GeneID" id="6759133"/>
<accession>B3SCF7</accession>
<organism evidence="2 3">
    <name type="scientific">Trichoplax adhaerens</name>
    <name type="common">Trichoplax reptans</name>
    <dbReference type="NCBI Taxonomy" id="10228"/>
    <lineage>
        <taxon>Eukaryota</taxon>
        <taxon>Metazoa</taxon>
        <taxon>Placozoa</taxon>
        <taxon>Uniplacotomia</taxon>
        <taxon>Trichoplacea</taxon>
        <taxon>Trichoplacidae</taxon>
        <taxon>Trichoplax</taxon>
    </lineage>
</organism>
<dbReference type="InParanoid" id="B3SCF7"/>
<protein>
    <submittedName>
        <fullName evidence="2">Uncharacterized protein</fullName>
    </submittedName>
</protein>
<dbReference type="EMBL" id="DS985270">
    <property type="protein sequence ID" value="EDV19608.1"/>
    <property type="molecule type" value="Genomic_DNA"/>
</dbReference>
<evidence type="ECO:0000313" key="2">
    <source>
        <dbReference type="EMBL" id="EDV19608.1"/>
    </source>
</evidence>
<keyword evidence="3" id="KW-1185">Reference proteome</keyword>
<dbReference type="KEGG" id="tad:TRIADDRAFT_61955"/>
<reference evidence="2 3" key="1">
    <citation type="journal article" date="2008" name="Nature">
        <title>The Trichoplax genome and the nature of placozoans.</title>
        <authorList>
            <person name="Srivastava M."/>
            <person name="Begovic E."/>
            <person name="Chapman J."/>
            <person name="Putnam N.H."/>
            <person name="Hellsten U."/>
            <person name="Kawashima T."/>
            <person name="Kuo A."/>
            <person name="Mitros T."/>
            <person name="Salamov A."/>
            <person name="Carpenter M.L."/>
            <person name="Signorovitch A.Y."/>
            <person name="Moreno M.A."/>
            <person name="Kamm K."/>
            <person name="Grimwood J."/>
            <person name="Schmutz J."/>
            <person name="Shapiro H."/>
            <person name="Grigoriev I.V."/>
            <person name="Buss L.W."/>
            <person name="Schierwater B."/>
            <person name="Dellaporta S.L."/>
            <person name="Rokhsar D.S."/>
        </authorList>
    </citation>
    <scope>NUCLEOTIDE SEQUENCE [LARGE SCALE GENOMIC DNA]</scope>
    <source>
        <strain evidence="2 3">Grell-BS-1999</strain>
    </source>
</reference>
<sequence length="326" mass="38672">MPKFTDGTFKMLLRFLQDLGYSQHAAEQIDCDTIEITLQKLQYPIALNEQDVVAFGQDDVFVSLSLLKCLQWTITLIKCHDEIDQDDLLFPVAQLINNEDSYRLYNKRAVYEFCVETLPINDRQKVDDLFETYNSALVAVDPYTPKTLSGALDELTDDFYRYLRNLPEAAEICDRMDYMIYITKNDNNKRKHKLQIMEEEIERIENDTNERMKQYRMELDDVISRYQLFFRVEELPVINPMLLNEELKELKERLQSENSELEKKEKEFNIFIYEAAREIGLHLVLVQVNCCLFSPFLSPIIKIFAQHPNRPQSFKMEDYLFYQNGR</sequence>
<feature type="coiled-coil region" evidence="1">
    <location>
        <begin position="187"/>
        <end position="214"/>
    </location>
</feature>
<dbReference type="AlphaFoldDB" id="B3SCF7"/>
<dbReference type="RefSeq" id="XP_002117941.1">
    <property type="nucleotide sequence ID" value="XM_002117905.1"/>
</dbReference>
<proteinExistence type="predicted"/>
<evidence type="ECO:0000256" key="1">
    <source>
        <dbReference type="SAM" id="Coils"/>
    </source>
</evidence>
<dbReference type="CTD" id="6759133"/>
<name>B3SCF7_TRIAD</name>